<dbReference type="AlphaFoldDB" id="A0A4Y2KDE1"/>
<keyword evidence="2" id="KW-1185">Reference proteome</keyword>
<comment type="caution">
    <text evidence="1">The sequence shown here is derived from an EMBL/GenBank/DDBJ whole genome shotgun (WGS) entry which is preliminary data.</text>
</comment>
<reference evidence="1 2" key="1">
    <citation type="journal article" date="2019" name="Sci. Rep.">
        <title>Orb-weaving spider Araneus ventricosus genome elucidates the spidroin gene catalogue.</title>
        <authorList>
            <person name="Kono N."/>
            <person name="Nakamura H."/>
            <person name="Ohtoshi R."/>
            <person name="Moran D.A.P."/>
            <person name="Shinohara A."/>
            <person name="Yoshida Y."/>
            <person name="Fujiwara M."/>
            <person name="Mori M."/>
            <person name="Tomita M."/>
            <person name="Arakawa K."/>
        </authorList>
    </citation>
    <scope>NUCLEOTIDE SEQUENCE [LARGE SCALE GENOMIC DNA]</scope>
</reference>
<proteinExistence type="predicted"/>
<dbReference type="EMBL" id="BGPR01004517">
    <property type="protein sequence ID" value="GBN00441.1"/>
    <property type="molecule type" value="Genomic_DNA"/>
</dbReference>
<protein>
    <submittedName>
        <fullName evidence="1">Uncharacterized protein</fullName>
    </submittedName>
</protein>
<organism evidence="1 2">
    <name type="scientific">Araneus ventricosus</name>
    <name type="common">Orbweaver spider</name>
    <name type="synonym">Epeira ventricosa</name>
    <dbReference type="NCBI Taxonomy" id="182803"/>
    <lineage>
        <taxon>Eukaryota</taxon>
        <taxon>Metazoa</taxon>
        <taxon>Ecdysozoa</taxon>
        <taxon>Arthropoda</taxon>
        <taxon>Chelicerata</taxon>
        <taxon>Arachnida</taxon>
        <taxon>Araneae</taxon>
        <taxon>Araneomorphae</taxon>
        <taxon>Entelegynae</taxon>
        <taxon>Araneoidea</taxon>
        <taxon>Araneidae</taxon>
        <taxon>Araneus</taxon>
    </lineage>
</organism>
<gene>
    <name evidence="1" type="ORF">AVEN_123035_1</name>
</gene>
<name>A0A4Y2KDE1_ARAVE</name>
<accession>A0A4Y2KDE1</accession>
<dbReference type="Proteomes" id="UP000499080">
    <property type="component" value="Unassembled WGS sequence"/>
</dbReference>
<evidence type="ECO:0000313" key="2">
    <source>
        <dbReference type="Proteomes" id="UP000499080"/>
    </source>
</evidence>
<sequence length="100" mass="11677">MTTENSNLIPTFVTVKGKFLDRLARCERVEECTSTAVSLLHSPWREMDSRTDSGRVTKSQRVKRRLTSNTTCLNFLKFQKGRKKTEFSQPIRIFLNVFDF</sequence>
<evidence type="ECO:0000313" key="1">
    <source>
        <dbReference type="EMBL" id="GBN00441.1"/>
    </source>
</evidence>